<organism evidence="6 7">
    <name type="scientific">Candidatus Moanibacter tarae</name>
    <dbReference type="NCBI Taxonomy" id="2200854"/>
    <lineage>
        <taxon>Bacteria</taxon>
        <taxon>Pseudomonadati</taxon>
        <taxon>Verrucomicrobiota</taxon>
        <taxon>Opitutia</taxon>
        <taxon>Puniceicoccales</taxon>
        <taxon>Puniceicoccales incertae sedis</taxon>
        <taxon>Candidatus Moanibacter</taxon>
    </lineage>
</organism>
<protein>
    <recommendedName>
        <fullName evidence="2 5">Aminoglycoside N(3)-acetyltransferase</fullName>
        <ecNumber evidence="5">2.3.1.-</ecNumber>
    </recommendedName>
</protein>
<evidence type="ECO:0000256" key="1">
    <source>
        <dbReference type="ARBA" id="ARBA00006383"/>
    </source>
</evidence>
<keyword evidence="3 5" id="KW-0808">Transferase</keyword>
<evidence type="ECO:0000256" key="2">
    <source>
        <dbReference type="ARBA" id="ARBA00012882"/>
    </source>
</evidence>
<gene>
    <name evidence="6" type="primary">yokD_2</name>
    <name evidence="6" type="ORF">DF168_01796</name>
</gene>
<name>A0A2Z4AEI9_9BACT</name>
<dbReference type="PANTHER" id="PTHR11104:SF0">
    <property type="entry name" value="SPBETA PROPHAGE-DERIVED AMINOGLYCOSIDE N(3')-ACETYLTRANSFERASE-LIKE PROTEIN YOKD"/>
    <property type="match status" value="1"/>
</dbReference>
<accession>A0A2Z4AEI9</accession>
<comment type="catalytic activity">
    <reaction evidence="5">
        <text>a 2-deoxystreptamine antibiotic + acetyl-CoA = an N(3)-acetyl-2-deoxystreptamine antibiotic + CoA + H(+)</text>
        <dbReference type="Rhea" id="RHEA:12665"/>
        <dbReference type="ChEBI" id="CHEBI:15378"/>
        <dbReference type="ChEBI" id="CHEBI:57287"/>
        <dbReference type="ChEBI" id="CHEBI:57288"/>
        <dbReference type="ChEBI" id="CHEBI:57921"/>
        <dbReference type="ChEBI" id="CHEBI:77452"/>
        <dbReference type="EC" id="2.3.1.81"/>
    </reaction>
</comment>
<evidence type="ECO:0000256" key="5">
    <source>
        <dbReference type="RuleBase" id="RU365031"/>
    </source>
</evidence>
<dbReference type="EC" id="2.3.1.-" evidence="5"/>
<comment type="similarity">
    <text evidence="1 5">Belongs to the antibiotic N-acetyltransferase family.</text>
</comment>
<sequence>MRDLVELGIVKGDTLFIHSSFKSLGLVAGGAGTVIEALERAVGRSGLILMPSFNLIDRERRAMTWNLERTPSTVGWLTEYFRLMPGTYRSDHYSHSVAARGLGASKIVADHTSNEGWKSPWDEPPWGKTYGTHSPMVRAYRRSGKLLMLGVDYGSSTYVHLVEVIIWNEWLKSDPDAPYVSLNREQMGDLWDNFGQINRGKLGNADCRFFEIQDYVDTLLEEVRKNNRRFYSDPLGGLNKQG</sequence>
<evidence type="ECO:0000256" key="4">
    <source>
        <dbReference type="ARBA" id="ARBA00023315"/>
    </source>
</evidence>
<evidence type="ECO:0000313" key="6">
    <source>
        <dbReference type="EMBL" id="AWT60581.1"/>
    </source>
</evidence>
<dbReference type="GO" id="GO:0046353">
    <property type="term" value="F:aminoglycoside 3-N-acetyltransferase activity"/>
    <property type="evidence" value="ECO:0007669"/>
    <property type="project" value="UniProtKB-EC"/>
</dbReference>
<evidence type="ECO:0000256" key="3">
    <source>
        <dbReference type="ARBA" id="ARBA00022679"/>
    </source>
</evidence>
<proteinExistence type="inferred from homology"/>
<dbReference type="InterPro" id="IPR003679">
    <property type="entry name" value="Amioglycoside_AcTrfase"/>
</dbReference>
<dbReference type="PANTHER" id="PTHR11104">
    <property type="entry name" value="AMINOGLYCOSIDE N3-ACETYLTRANSFERASE"/>
    <property type="match status" value="1"/>
</dbReference>
<keyword evidence="5" id="KW-0046">Antibiotic resistance</keyword>
<dbReference type="Pfam" id="PF02522">
    <property type="entry name" value="Antibiotic_NAT"/>
    <property type="match status" value="1"/>
</dbReference>
<keyword evidence="4 5" id="KW-0012">Acyltransferase</keyword>
<dbReference type="AlphaFoldDB" id="A0A2Z4AEI9"/>
<dbReference type="SUPFAM" id="SSF110710">
    <property type="entry name" value="TTHA0583/YokD-like"/>
    <property type="match status" value="1"/>
</dbReference>
<dbReference type="InterPro" id="IPR028345">
    <property type="entry name" value="Antibiotic_NAT-like"/>
</dbReference>
<dbReference type="GO" id="GO:0046677">
    <property type="term" value="P:response to antibiotic"/>
    <property type="evidence" value="ECO:0007669"/>
    <property type="project" value="UniProtKB-KW"/>
</dbReference>
<evidence type="ECO:0000313" key="7">
    <source>
        <dbReference type="Proteomes" id="UP000247465"/>
    </source>
</evidence>
<dbReference type="EMBL" id="CP029803">
    <property type="protein sequence ID" value="AWT60581.1"/>
    <property type="molecule type" value="Genomic_DNA"/>
</dbReference>
<dbReference type="KEGG" id="mtar:DF168_01796"/>
<dbReference type="Proteomes" id="UP000247465">
    <property type="component" value="Chromosome"/>
</dbReference>
<reference evidence="6 7" key="1">
    <citation type="submission" date="2018-06" db="EMBL/GenBank/DDBJ databases">
        <title>Draft Genome Sequence of a Novel Marine Bacterium Related to the Verrucomicrobia.</title>
        <authorList>
            <person name="Vosseberg J."/>
            <person name="Martijn J."/>
            <person name="Ettema T.J.G."/>
        </authorList>
    </citation>
    <scope>NUCLEOTIDE SEQUENCE [LARGE SCALE GENOMIC DNA]</scope>
    <source>
        <strain evidence="6">TARA_B100001123</strain>
    </source>
</reference>